<sequence>MTLFVCALLGTPPGDSTHVKEQLWFLSDFVFAHELIAEEADGAHQVWLTQLDVYEELEKVKANCPKSDHTLLHGPSRSERFELSDRTRFYETWRSGKALKQIFLTSITRFARPAKPNDHLVIFLFGHGDDDIASFGRVECGEAQNGKPVWLLPKEVEKALGSSRARVTLVSTACYAGSWASSSWGLFAPATTKYSIGLPASGSDRMWGSTFWSTIPELAANSHGCTFHPHLIHPQLESFEPPLTPDCLQVLSGSEGSGIPPPNDVMHTISMDKEVAPHAYDPVNGASFEPTIPQNVQWGGWHGILGVQDSINLVLRANRLTRQPANPPVPEVQVDVPLATGSAVGSGEDEEYACASDDEWDSDDECDPEDFEGEGGAVDPQRLKCMIEHWDTTTRPLNLHIAARHSLFAAIQRYRTGTATHVEELKLAVQFQQRCDADALAQSVAEDLGIALDVRCEDFREVDELESWRGIPFIVIEWGSVSPRDVIGLRLRYKKAGQWLFMCWLASEQDQDMLEDVMKRVKGKIYYEWIPRVVNGVL</sequence>
<feature type="compositionally biased region" description="Acidic residues" evidence="1">
    <location>
        <begin position="355"/>
        <end position="373"/>
    </location>
</feature>
<name>A0AAD6X554_9AGAR</name>
<reference evidence="2" key="1">
    <citation type="submission" date="2023-03" db="EMBL/GenBank/DDBJ databases">
        <title>Massive genome expansion in bonnet fungi (Mycena s.s.) driven by repeated elements and novel gene families across ecological guilds.</title>
        <authorList>
            <consortium name="Lawrence Berkeley National Laboratory"/>
            <person name="Harder C.B."/>
            <person name="Miyauchi S."/>
            <person name="Viragh M."/>
            <person name="Kuo A."/>
            <person name="Thoen E."/>
            <person name="Andreopoulos B."/>
            <person name="Lu D."/>
            <person name="Skrede I."/>
            <person name="Drula E."/>
            <person name="Henrissat B."/>
            <person name="Morin E."/>
            <person name="Kohler A."/>
            <person name="Barry K."/>
            <person name="LaButti K."/>
            <person name="Morin E."/>
            <person name="Salamov A."/>
            <person name="Lipzen A."/>
            <person name="Mereny Z."/>
            <person name="Hegedus B."/>
            <person name="Baldrian P."/>
            <person name="Stursova M."/>
            <person name="Weitz H."/>
            <person name="Taylor A."/>
            <person name="Grigoriev I.V."/>
            <person name="Nagy L.G."/>
            <person name="Martin F."/>
            <person name="Kauserud H."/>
        </authorList>
    </citation>
    <scope>NUCLEOTIDE SEQUENCE</scope>
    <source>
        <strain evidence="2">CBHHK200</strain>
    </source>
</reference>
<dbReference type="EMBL" id="JARJCM010000027">
    <property type="protein sequence ID" value="KAJ7039458.1"/>
    <property type="molecule type" value="Genomic_DNA"/>
</dbReference>
<protein>
    <submittedName>
        <fullName evidence="2">Uncharacterized protein</fullName>
    </submittedName>
</protein>
<comment type="caution">
    <text evidence="2">The sequence shown here is derived from an EMBL/GenBank/DDBJ whole genome shotgun (WGS) entry which is preliminary data.</text>
</comment>
<keyword evidence="3" id="KW-1185">Reference proteome</keyword>
<evidence type="ECO:0000313" key="2">
    <source>
        <dbReference type="EMBL" id="KAJ7039458.1"/>
    </source>
</evidence>
<evidence type="ECO:0000313" key="3">
    <source>
        <dbReference type="Proteomes" id="UP001218188"/>
    </source>
</evidence>
<feature type="region of interest" description="Disordered" evidence="1">
    <location>
        <begin position="355"/>
        <end position="377"/>
    </location>
</feature>
<organism evidence="2 3">
    <name type="scientific">Mycena alexandri</name>
    <dbReference type="NCBI Taxonomy" id="1745969"/>
    <lineage>
        <taxon>Eukaryota</taxon>
        <taxon>Fungi</taxon>
        <taxon>Dikarya</taxon>
        <taxon>Basidiomycota</taxon>
        <taxon>Agaricomycotina</taxon>
        <taxon>Agaricomycetes</taxon>
        <taxon>Agaricomycetidae</taxon>
        <taxon>Agaricales</taxon>
        <taxon>Marasmiineae</taxon>
        <taxon>Mycenaceae</taxon>
        <taxon>Mycena</taxon>
    </lineage>
</organism>
<dbReference type="Proteomes" id="UP001218188">
    <property type="component" value="Unassembled WGS sequence"/>
</dbReference>
<evidence type="ECO:0000256" key="1">
    <source>
        <dbReference type="SAM" id="MobiDB-lite"/>
    </source>
</evidence>
<gene>
    <name evidence="2" type="ORF">C8F04DRAFT_1086785</name>
</gene>
<accession>A0AAD6X554</accession>
<dbReference type="AlphaFoldDB" id="A0AAD6X554"/>
<proteinExistence type="predicted"/>